<dbReference type="InterPro" id="IPR017871">
    <property type="entry name" value="ABC_transporter-like_CS"/>
</dbReference>
<reference evidence="9" key="1">
    <citation type="journal article" date="2019" name="Int. J. Syst. Evol. Microbiol.">
        <title>The Global Catalogue of Microorganisms (GCM) 10K type strain sequencing project: providing services to taxonomists for standard genome sequencing and annotation.</title>
        <authorList>
            <consortium name="The Broad Institute Genomics Platform"/>
            <consortium name="The Broad Institute Genome Sequencing Center for Infectious Disease"/>
            <person name="Wu L."/>
            <person name="Ma J."/>
        </authorList>
    </citation>
    <scope>NUCLEOTIDE SEQUENCE [LARGE SCALE GENOMIC DNA]</scope>
    <source>
        <strain evidence="9">IBRC-M 10908</strain>
    </source>
</reference>
<dbReference type="InterPro" id="IPR003439">
    <property type="entry name" value="ABC_transporter-like_ATP-bd"/>
</dbReference>
<evidence type="ECO:0000256" key="3">
    <source>
        <dbReference type="ARBA" id="ARBA00022448"/>
    </source>
</evidence>
<keyword evidence="5 8" id="KW-0067">ATP-binding</keyword>
<keyword evidence="9" id="KW-1185">Reference proteome</keyword>
<dbReference type="PANTHER" id="PTHR42711">
    <property type="entry name" value="ABC TRANSPORTER ATP-BINDING PROTEIN"/>
    <property type="match status" value="1"/>
</dbReference>
<comment type="subcellular location">
    <subcellularLocation>
        <location evidence="1">Cell membrane</location>
        <topology evidence="1">Peripheral membrane protein</topology>
    </subcellularLocation>
</comment>
<evidence type="ECO:0000256" key="1">
    <source>
        <dbReference type="ARBA" id="ARBA00004202"/>
    </source>
</evidence>
<dbReference type="CDD" id="cd03263">
    <property type="entry name" value="ABC_subfamily_A"/>
    <property type="match status" value="1"/>
</dbReference>
<protein>
    <submittedName>
        <fullName evidence="8">ABC transporter ATP-binding protein</fullName>
    </submittedName>
</protein>
<dbReference type="InterPro" id="IPR003593">
    <property type="entry name" value="AAA+_ATPase"/>
</dbReference>
<dbReference type="Pfam" id="PF00005">
    <property type="entry name" value="ABC_tran"/>
    <property type="match status" value="1"/>
</dbReference>
<dbReference type="Proteomes" id="UP001595823">
    <property type="component" value="Unassembled WGS sequence"/>
</dbReference>
<dbReference type="SMART" id="SM00382">
    <property type="entry name" value="AAA"/>
    <property type="match status" value="1"/>
</dbReference>
<dbReference type="PROSITE" id="PS00211">
    <property type="entry name" value="ABC_TRANSPORTER_1"/>
    <property type="match status" value="1"/>
</dbReference>
<comment type="caution">
    <text evidence="8">The sequence shown here is derived from an EMBL/GenBank/DDBJ whole genome shotgun (WGS) entry which is preliminary data.</text>
</comment>
<evidence type="ECO:0000256" key="2">
    <source>
        <dbReference type="ARBA" id="ARBA00005417"/>
    </source>
</evidence>
<dbReference type="Gene3D" id="3.40.50.300">
    <property type="entry name" value="P-loop containing nucleotide triphosphate hydrolases"/>
    <property type="match status" value="1"/>
</dbReference>
<keyword evidence="4" id="KW-0547">Nucleotide-binding</keyword>
<proteinExistence type="inferred from homology"/>
<keyword evidence="6" id="KW-0046">Antibiotic resistance</keyword>
<gene>
    <name evidence="8" type="ORF">ACFPET_11455</name>
</gene>
<dbReference type="SUPFAM" id="SSF52540">
    <property type="entry name" value="P-loop containing nucleoside triphosphate hydrolases"/>
    <property type="match status" value="1"/>
</dbReference>
<dbReference type="PANTHER" id="PTHR42711:SF5">
    <property type="entry name" value="ABC TRANSPORTER ATP-BINDING PROTEIN NATA"/>
    <property type="match status" value="1"/>
</dbReference>
<keyword evidence="3" id="KW-0813">Transport</keyword>
<evidence type="ECO:0000313" key="9">
    <source>
        <dbReference type="Proteomes" id="UP001595823"/>
    </source>
</evidence>
<dbReference type="PROSITE" id="PS50893">
    <property type="entry name" value="ABC_TRANSPORTER_2"/>
    <property type="match status" value="1"/>
</dbReference>
<dbReference type="GO" id="GO:0005524">
    <property type="term" value="F:ATP binding"/>
    <property type="evidence" value="ECO:0007669"/>
    <property type="project" value="UniProtKB-KW"/>
</dbReference>
<evidence type="ECO:0000313" key="8">
    <source>
        <dbReference type="EMBL" id="MFC4335818.1"/>
    </source>
</evidence>
<accession>A0ABV8TYF6</accession>
<organism evidence="8 9">
    <name type="scientific">Salininema proteolyticum</name>
    <dbReference type="NCBI Taxonomy" id="1607685"/>
    <lineage>
        <taxon>Bacteria</taxon>
        <taxon>Bacillati</taxon>
        <taxon>Actinomycetota</taxon>
        <taxon>Actinomycetes</taxon>
        <taxon>Glycomycetales</taxon>
        <taxon>Glycomycetaceae</taxon>
        <taxon>Salininema</taxon>
    </lineage>
</organism>
<evidence type="ECO:0000256" key="5">
    <source>
        <dbReference type="ARBA" id="ARBA00022840"/>
    </source>
</evidence>
<evidence type="ECO:0000256" key="6">
    <source>
        <dbReference type="ARBA" id="ARBA00023251"/>
    </source>
</evidence>
<dbReference type="InterPro" id="IPR027417">
    <property type="entry name" value="P-loop_NTPase"/>
</dbReference>
<comment type="similarity">
    <text evidence="2">Belongs to the ABC transporter superfamily.</text>
</comment>
<sequence length="304" mass="33362">MDSAIEVADLRKTFRPRNAPPVEAVRGVGFSVGEGEFFGILGPNGAGKTTTLEMIEGILEPDGGRVAVLGRSPWPHSAELTSRIGVQLQTNAFFEFLTVTEQLRTYAQLYGQPEERVEEILDVVGLSEHRRQRCEKLSGGQQQRLSIACALIGDPEVVFLDEPTSALDPQARRNMWELLRKINAEGRTMVLTTHYMEEAEFLCDRVAIMDSGRILALDSPASLVAGLDAPTHIKVGAHQLSDAQVEDLTDLGVQRENGTVEFETRDPQALLVRLAEAGALEGLAVRTANLEDVFLGVTGREWRD</sequence>
<name>A0ABV8TYF6_9ACTN</name>
<dbReference type="RefSeq" id="WP_380621051.1">
    <property type="nucleotide sequence ID" value="NZ_JBHSDK010000015.1"/>
</dbReference>
<evidence type="ECO:0000256" key="4">
    <source>
        <dbReference type="ARBA" id="ARBA00022741"/>
    </source>
</evidence>
<evidence type="ECO:0000259" key="7">
    <source>
        <dbReference type="PROSITE" id="PS50893"/>
    </source>
</evidence>
<dbReference type="EMBL" id="JBHSDK010000015">
    <property type="protein sequence ID" value="MFC4335818.1"/>
    <property type="molecule type" value="Genomic_DNA"/>
</dbReference>
<dbReference type="InterPro" id="IPR050763">
    <property type="entry name" value="ABC_transporter_ATP-binding"/>
</dbReference>
<feature type="domain" description="ABC transporter" evidence="7">
    <location>
        <begin position="5"/>
        <end position="236"/>
    </location>
</feature>